<dbReference type="Gene3D" id="3.30.1300.30">
    <property type="entry name" value="GSPII I/J protein-like"/>
    <property type="match status" value="1"/>
</dbReference>
<dbReference type="Proteomes" id="UP001056201">
    <property type="component" value="Chromosome 2"/>
</dbReference>
<evidence type="ECO:0000256" key="1">
    <source>
        <dbReference type="RuleBase" id="RU368030"/>
    </source>
</evidence>
<comment type="subcellular location">
    <subcellularLocation>
        <location evidence="1">Cell inner membrane</location>
        <topology evidence="1">Single-pass membrane protein</topology>
    </subcellularLocation>
</comment>
<keyword evidence="4" id="KW-1185">Reference proteome</keyword>
<dbReference type="SUPFAM" id="SSF54523">
    <property type="entry name" value="Pili subunits"/>
    <property type="match status" value="2"/>
</dbReference>
<evidence type="ECO:0000313" key="4">
    <source>
        <dbReference type="Proteomes" id="UP001056201"/>
    </source>
</evidence>
<evidence type="ECO:0000313" key="3">
    <source>
        <dbReference type="EMBL" id="URI10632.1"/>
    </source>
</evidence>
<protein>
    <recommendedName>
        <fullName evidence="1">Type II secretion system protein I</fullName>
        <shortName evidence="1">T2SS minor pseudopilin I</shortName>
    </recommendedName>
</protein>
<keyword evidence="1" id="KW-0997">Cell inner membrane</keyword>
<keyword evidence="1" id="KW-1003">Cell membrane</keyword>
<dbReference type="InterPro" id="IPR012902">
    <property type="entry name" value="N_methyl_site"/>
</dbReference>
<proteinExistence type="inferred from homology"/>
<dbReference type="NCBIfam" id="TIGR02532">
    <property type="entry name" value="IV_pilin_GFxxxE"/>
    <property type="match status" value="1"/>
</dbReference>
<comment type="function">
    <text evidence="1">Component of the type II secretion system required for the energy-dependent secretion of extracellular factors such as proteases and toxins from the periplasm.</text>
</comment>
<dbReference type="EMBL" id="CP097636">
    <property type="protein sequence ID" value="URI10632.1"/>
    <property type="molecule type" value="Genomic_DNA"/>
</dbReference>
<dbReference type="InterPro" id="IPR003413">
    <property type="entry name" value="T2SS_GspI_C"/>
</dbReference>
<gene>
    <name evidence="3" type="primary">gspI</name>
    <name evidence="3" type="ORF">MW290_16700</name>
</gene>
<accession>A0ABY4SFE7</accession>
<comment type="similarity">
    <text evidence="1">Belongs to the GSP I family.</text>
</comment>
<dbReference type="InterPro" id="IPR045584">
    <property type="entry name" value="Pilin-like"/>
</dbReference>
<dbReference type="RefSeq" id="WP_250198838.1">
    <property type="nucleotide sequence ID" value="NZ_CP097636.1"/>
</dbReference>
<dbReference type="Pfam" id="PF07963">
    <property type="entry name" value="N_methyl"/>
    <property type="match status" value="1"/>
</dbReference>
<sequence length="123" mass="13253">MSAHRSRGFTLIEVLVALVIVAVAIGAGLKAAGSLTDNAERLALVTAAQWCADNELVMLTTRKGSFPGIGETTFECEQLGRRYRGRLIVRGTVNADLRVVDAVVGDENDVPLVSVTTGMYRYR</sequence>
<dbReference type="Pfam" id="PF02501">
    <property type="entry name" value="T2SSI"/>
    <property type="match status" value="1"/>
</dbReference>
<evidence type="ECO:0000259" key="2">
    <source>
        <dbReference type="Pfam" id="PF02501"/>
    </source>
</evidence>
<feature type="domain" description="Type II secretion system protein GspI C-terminal" evidence="2">
    <location>
        <begin position="45"/>
        <end position="117"/>
    </location>
</feature>
<keyword evidence="1" id="KW-0472">Membrane</keyword>
<name>A0ABY4SFE7_AQUTE</name>
<reference evidence="3" key="1">
    <citation type="submission" date="2022-05" db="EMBL/GenBank/DDBJ databases">
        <title>An RpoN-dependent PEP-CTERM gene is involved in floc formation of an Aquincola tertiaricarbonis strain.</title>
        <authorList>
            <person name="Qiu D."/>
            <person name="Xia M."/>
        </authorList>
    </citation>
    <scope>NUCLEOTIDE SEQUENCE</scope>
    <source>
        <strain evidence="3">RN12</strain>
    </source>
</reference>
<organism evidence="3 4">
    <name type="scientific">Aquincola tertiaricarbonis</name>
    <dbReference type="NCBI Taxonomy" id="391953"/>
    <lineage>
        <taxon>Bacteria</taxon>
        <taxon>Pseudomonadati</taxon>
        <taxon>Pseudomonadota</taxon>
        <taxon>Betaproteobacteria</taxon>
        <taxon>Burkholderiales</taxon>
        <taxon>Sphaerotilaceae</taxon>
        <taxon>Aquincola</taxon>
    </lineage>
</organism>
<keyword evidence="1" id="KW-0488">Methylation</keyword>
<dbReference type="NCBIfam" id="TIGR01707">
    <property type="entry name" value="gspI"/>
    <property type="match status" value="1"/>
</dbReference>
<dbReference type="InterPro" id="IPR010052">
    <property type="entry name" value="T2SS_protein-GspI"/>
</dbReference>
<comment type="PTM">
    <text evidence="1">Cleaved by prepilin peptidase.</text>
</comment>
<comment type="subunit">
    <text evidence="1">Type II secretion is composed of four main components: the outer membrane complex, the inner membrane complex, the cytoplasmic secretion ATPase and the periplasm-spanning pseudopilus.</text>
</comment>